<protein>
    <submittedName>
        <fullName evidence="2">Uncharacterized protein</fullName>
    </submittedName>
</protein>
<dbReference type="EMBL" id="ML122293">
    <property type="protein sequence ID" value="RPD55651.1"/>
    <property type="molecule type" value="Genomic_DNA"/>
</dbReference>
<proteinExistence type="predicted"/>
<gene>
    <name evidence="2" type="ORF">L227DRAFT_656697</name>
</gene>
<name>A0A5C2RWF5_9APHY</name>
<reference evidence="2" key="1">
    <citation type="journal article" date="2018" name="Genome Biol. Evol.">
        <title>Genomics and development of Lentinus tigrinus, a white-rot wood-decaying mushroom with dimorphic fruiting bodies.</title>
        <authorList>
            <person name="Wu B."/>
            <person name="Xu Z."/>
            <person name="Knudson A."/>
            <person name="Carlson A."/>
            <person name="Chen N."/>
            <person name="Kovaka S."/>
            <person name="LaButti K."/>
            <person name="Lipzen A."/>
            <person name="Pennachio C."/>
            <person name="Riley R."/>
            <person name="Schakwitz W."/>
            <person name="Umezawa K."/>
            <person name="Ohm R.A."/>
            <person name="Grigoriev I.V."/>
            <person name="Nagy L.G."/>
            <person name="Gibbons J."/>
            <person name="Hibbett D."/>
        </authorList>
    </citation>
    <scope>NUCLEOTIDE SEQUENCE [LARGE SCALE GENOMIC DNA]</scope>
    <source>
        <strain evidence="2">ALCF2SS1-6</strain>
    </source>
</reference>
<evidence type="ECO:0000313" key="3">
    <source>
        <dbReference type="Proteomes" id="UP000313359"/>
    </source>
</evidence>
<keyword evidence="3" id="KW-1185">Reference proteome</keyword>
<dbReference type="Proteomes" id="UP000313359">
    <property type="component" value="Unassembled WGS sequence"/>
</dbReference>
<organism evidence="2 3">
    <name type="scientific">Lentinus tigrinus ALCF2SS1-6</name>
    <dbReference type="NCBI Taxonomy" id="1328759"/>
    <lineage>
        <taxon>Eukaryota</taxon>
        <taxon>Fungi</taxon>
        <taxon>Dikarya</taxon>
        <taxon>Basidiomycota</taxon>
        <taxon>Agaricomycotina</taxon>
        <taxon>Agaricomycetes</taxon>
        <taxon>Polyporales</taxon>
        <taxon>Polyporaceae</taxon>
        <taxon>Lentinus</taxon>
    </lineage>
</organism>
<evidence type="ECO:0000313" key="2">
    <source>
        <dbReference type="EMBL" id="RPD55651.1"/>
    </source>
</evidence>
<dbReference type="OrthoDB" id="4202165at2759"/>
<sequence>MATTTVLATHPPPKETKSDSEDDIFALPLDEIVRRALGVLSKRTRLIAWGSLLDQHLGLPRGQKNFTFLVPDEELEGLSATLTGMHLPIATLPNWVVGDLLRLGRLHRVSRYTDPLRIQSIHLMPASLPGYTEDELEPIPLDKTEVILYIPRPSAVYAGILRMMRKYRLFCPERYRLQSDLELLVNYNLLGLDRGYVADEDCEALGMDQRIQHAVERIRGWGKAGEWRPGEESVEDLLVGVVKGDVFIGDLPSLDHPAGKTPREGDTRSRS</sequence>
<evidence type="ECO:0000256" key="1">
    <source>
        <dbReference type="SAM" id="MobiDB-lite"/>
    </source>
</evidence>
<feature type="region of interest" description="Disordered" evidence="1">
    <location>
        <begin position="1"/>
        <end position="21"/>
    </location>
</feature>
<dbReference type="AlphaFoldDB" id="A0A5C2RWF5"/>
<accession>A0A5C2RWF5</accession>